<dbReference type="Proteomes" id="UP001142055">
    <property type="component" value="Chromosome 4"/>
</dbReference>
<keyword evidence="3" id="KW-1185">Reference proteome</keyword>
<dbReference type="AlphaFoldDB" id="A0A9Q0RIB5"/>
<sequence length="266" mass="30497">MRRRKLFPLLALLLLASIQLITNVLGKSDDSARTKAGNKLNEDDDDIGSHGISIGQLIPSSLVDPGLKWLNRKNGGKRSIDELNQEEQMAIDERNKPFPDPCLDLRILVNQLDQQLDGSVFAAKSIASVVKDEFGLSSWIGRRDEYIERIDDILELTEFDQAYIQIMQKMLREVGRNMEDVAQQIVLDMITSRSSISMRNKDSFERQHLKCLMNLTKKLDKTLSRSIDQHMVAKDLGARNTIRRLEHFRFQLAELSEQLKLLKDLH</sequence>
<gene>
    <name evidence="2" type="ORF">RDWZM_010059</name>
</gene>
<comment type="caution">
    <text evidence="2">The sequence shown here is derived from an EMBL/GenBank/DDBJ whole genome shotgun (WGS) entry which is preliminary data.</text>
</comment>
<evidence type="ECO:0008006" key="4">
    <source>
        <dbReference type="Google" id="ProtNLM"/>
    </source>
</evidence>
<feature type="signal peptide" evidence="1">
    <location>
        <begin position="1"/>
        <end position="26"/>
    </location>
</feature>
<dbReference type="EMBL" id="JAPWDV010000004">
    <property type="protein sequence ID" value="KAJ6215559.1"/>
    <property type="molecule type" value="Genomic_DNA"/>
</dbReference>
<evidence type="ECO:0000256" key="1">
    <source>
        <dbReference type="SAM" id="SignalP"/>
    </source>
</evidence>
<keyword evidence="1" id="KW-0732">Signal</keyword>
<accession>A0A9Q0RIB5</accession>
<evidence type="ECO:0000313" key="2">
    <source>
        <dbReference type="EMBL" id="KAJ6215559.1"/>
    </source>
</evidence>
<evidence type="ECO:0000313" key="3">
    <source>
        <dbReference type="Proteomes" id="UP001142055"/>
    </source>
</evidence>
<reference evidence="2" key="1">
    <citation type="submission" date="2022-12" db="EMBL/GenBank/DDBJ databases">
        <title>Genome assemblies of Blomia tropicalis.</title>
        <authorList>
            <person name="Cui Y."/>
        </authorList>
    </citation>
    <scope>NUCLEOTIDE SEQUENCE</scope>
    <source>
        <tissue evidence="2">Adult mites</tissue>
    </source>
</reference>
<feature type="chain" id="PRO_5040138188" description="Secreted protein" evidence="1">
    <location>
        <begin position="27"/>
        <end position="266"/>
    </location>
</feature>
<organism evidence="2 3">
    <name type="scientific">Blomia tropicalis</name>
    <name type="common">Mite</name>
    <dbReference type="NCBI Taxonomy" id="40697"/>
    <lineage>
        <taxon>Eukaryota</taxon>
        <taxon>Metazoa</taxon>
        <taxon>Ecdysozoa</taxon>
        <taxon>Arthropoda</taxon>
        <taxon>Chelicerata</taxon>
        <taxon>Arachnida</taxon>
        <taxon>Acari</taxon>
        <taxon>Acariformes</taxon>
        <taxon>Sarcoptiformes</taxon>
        <taxon>Astigmata</taxon>
        <taxon>Glycyphagoidea</taxon>
        <taxon>Echimyopodidae</taxon>
        <taxon>Blomia</taxon>
    </lineage>
</organism>
<proteinExistence type="predicted"/>
<protein>
    <recommendedName>
        <fullName evidence="4">Secreted protein</fullName>
    </recommendedName>
</protein>
<name>A0A9Q0RIB5_BLOTA</name>